<name>A0A3M8AHE6_9BACL</name>
<protein>
    <submittedName>
        <fullName evidence="3">Bleomycin resistance protein</fullName>
    </submittedName>
</protein>
<evidence type="ECO:0000313" key="5">
    <source>
        <dbReference type="Proteomes" id="UP000317180"/>
    </source>
</evidence>
<comment type="caution">
    <text evidence="3">The sequence shown here is derived from an EMBL/GenBank/DDBJ whole genome shotgun (WGS) entry which is preliminary data.</text>
</comment>
<dbReference type="PROSITE" id="PS51819">
    <property type="entry name" value="VOC"/>
    <property type="match status" value="1"/>
</dbReference>
<evidence type="ECO:0000313" key="3">
    <source>
        <dbReference type="EMBL" id="RNB50561.1"/>
    </source>
</evidence>
<dbReference type="InterPro" id="IPR004360">
    <property type="entry name" value="Glyas_Fos-R_dOase_dom"/>
</dbReference>
<feature type="domain" description="VOC" evidence="1">
    <location>
        <begin position="2"/>
        <end position="115"/>
    </location>
</feature>
<dbReference type="Proteomes" id="UP000276178">
    <property type="component" value="Unassembled WGS sequence"/>
</dbReference>
<organism evidence="3 4">
    <name type="scientific">Brevibacillus agri</name>
    <dbReference type="NCBI Taxonomy" id="51101"/>
    <lineage>
        <taxon>Bacteria</taxon>
        <taxon>Bacillati</taxon>
        <taxon>Bacillota</taxon>
        <taxon>Bacilli</taxon>
        <taxon>Bacillales</taxon>
        <taxon>Paenibacillaceae</taxon>
        <taxon>Brevibacillus</taxon>
    </lineage>
</organism>
<proteinExistence type="predicted"/>
<dbReference type="OrthoDB" id="2703022at2"/>
<dbReference type="EMBL" id="BJOD01000029">
    <property type="protein sequence ID" value="GED26816.1"/>
    <property type="molecule type" value="Genomic_DNA"/>
</dbReference>
<dbReference type="SUPFAM" id="SSF54593">
    <property type="entry name" value="Glyoxalase/Bleomycin resistance protein/Dihydroxybiphenyl dioxygenase"/>
    <property type="match status" value="1"/>
</dbReference>
<gene>
    <name evidence="2" type="ORF">BAG01nite_29180</name>
    <name evidence="3" type="ORF">EB820_21390</name>
</gene>
<evidence type="ECO:0000313" key="2">
    <source>
        <dbReference type="EMBL" id="GED26816.1"/>
    </source>
</evidence>
<dbReference type="InterPro" id="IPR037523">
    <property type="entry name" value="VOC_core"/>
</dbReference>
<keyword evidence="5" id="KW-1185">Reference proteome</keyword>
<dbReference type="AlphaFoldDB" id="A0A3M8AHE6"/>
<dbReference type="Gene3D" id="3.10.180.10">
    <property type="entry name" value="2,3-Dihydroxybiphenyl 1,2-Dioxygenase, domain 1"/>
    <property type="match status" value="1"/>
</dbReference>
<reference evidence="3 4" key="1">
    <citation type="submission" date="2018-10" db="EMBL/GenBank/DDBJ databases">
        <title>Phylogenomics of Brevibacillus.</title>
        <authorList>
            <person name="Dunlap C."/>
        </authorList>
    </citation>
    <scope>NUCLEOTIDE SEQUENCE [LARGE SCALE GENOMIC DNA]</scope>
    <source>
        <strain evidence="3 4">NRRL NRS 1219</strain>
    </source>
</reference>
<dbReference type="RefSeq" id="WP_025845356.1">
    <property type="nucleotide sequence ID" value="NZ_BJOD01000029.1"/>
</dbReference>
<accession>A0A3M8AHE6</accession>
<dbReference type="Pfam" id="PF00903">
    <property type="entry name" value="Glyoxalase"/>
    <property type="match status" value="1"/>
</dbReference>
<evidence type="ECO:0000259" key="1">
    <source>
        <dbReference type="PROSITE" id="PS51819"/>
    </source>
</evidence>
<evidence type="ECO:0000313" key="4">
    <source>
        <dbReference type="Proteomes" id="UP000276178"/>
    </source>
</evidence>
<dbReference type="Proteomes" id="UP000317180">
    <property type="component" value="Unassembled WGS sequence"/>
</dbReference>
<dbReference type="GeneID" id="82810329"/>
<dbReference type="EMBL" id="RHHN01000068">
    <property type="protein sequence ID" value="RNB50561.1"/>
    <property type="molecule type" value="Genomic_DNA"/>
</dbReference>
<sequence>MKLQKVTLTTSKPEELLAFYTQVLHMPLIESTPRSFAVSVGEATLAFQRAEQKPFYHFACGIAERAFDSYAEAIRQRGIVLRSKDGQEVMQSYTWKGKQLYFADPEGNILELLAFPTEAKTDWLSIQEVGMPVPDVAAFAASLAPIPSEFEAESEVFRFYGDQDGVLVLVKANRPWYPTDRGATIHPIAIELAPEPERGQQGLVHTSPPLPYRIVC</sequence>
<dbReference type="InterPro" id="IPR029068">
    <property type="entry name" value="Glyas_Bleomycin-R_OHBP_Dase"/>
</dbReference>
<reference evidence="2 5" key="2">
    <citation type="submission" date="2019-06" db="EMBL/GenBank/DDBJ databases">
        <title>Whole genome shotgun sequence of Brevibacillus agri NBRC 15538.</title>
        <authorList>
            <person name="Hosoyama A."/>
            <person name="Uohara A."/>
            <person name="Ohji S."/>
            <person name="Ichikawa N."/>
        </authorList>
    </citation>
    <scope>NUCLEOTIDE SEQUENCE [LARGE SCALE GENOMIC DNA]</scope>
    <source>
        <strain evidence="2 5">NBRC 15538</strain>
    </source>
</reference>